<feature type="compositionally biased region" description="Basic and acidic residues" evidence="1">
    <location>
        <begin position="23"/>
        <end position="49"/>
    </location>
</feature>
<feature type="domain" description="DUF4604" evidence="2">
    <location>
        <begin position="9"/>
        <end position="175"/>
    </location>
</feature>
<dbReference type="Pfam" id="PF15377">
    <property type="entry name" value="DUF4604"/>
    <property type="match status" value="1"/>
</dbReference>
<feature type="compositionally biased region" description="Basic and acidic residues" evidence="1">
    <location>
        <begin position="1"/>
        <end position="12"/>
    </location>
</feature>
<feature type="compositionally biased region" description="Basic residues" evidence="1">
    <location>
        <begin position="155"/>
        <end position="166"/>
    </location>
</feature>
<proteinExistence type="predicted"/>
<accession>A0AAJ0DDC2</accession>
<organism evidence="3 4">
    <name type="scientific">Extremus antarcticus</name>
    <dbReference type="NCBI Taxonomy" id="702011"/>
    <lineage>
        <taxon>Eukaryota</taxon>
        <taxon>Fungi</taxon>
        <taxon>Dikarya</taxon>
        <taxon>Ascomycota</taxon>
        <taxon>Pezizomycotina</taxon>
        <taxon>Dothideomycetes</taxon>
        <taxon>Dothideomycetidae</taxon>
        <taxon>Mycosphaerellales</taxon>
        <taxon>Extremaceae</taxon>
        <taxon>Extremus</taxon>
    </lineage>
</organism>
<evidence type="ECO:0000259" key="2">
    <source>
        <dbReference type="Pfam" id="PF15377"/>
    </source>
</evidence>
<comment type="caution">
    <text evidence="3">The sequence shown here is derived from an EMBL/GenBank/DDBJ whole genome shotgun (WGS) entry which is preliminary data.</text>
</comment>
<evidence type="ECO:0000313" key="4">
    <source>
        <dbReference type="Proteomes" id="UP001271007"/>
    </source>
</evidence>
<dbReference type="AlphaFoldDB" id="A0AAJ0DDC2"/>
<feature type="compositionally biased region" description="Basic and acidic residues" evidence="1">
    <location>
        <begin position="84"/>
        <end position="95"/>
    </location>
</feature>
<dbReference type="InterPro" id="IPR027911">
    <property type="entry name" value="DUF4604"/>
</dbReference>
<dbReference type="Proteomes" id="UP001271007">
    <property type="component" value="Unassembled WGS sequence"/>
</dbReference>
<keyword evidence="4" id="KW-1185">Reference proteome</keyword>
<dbReference type="EMBL" id="JAWDJX010000054">
    <property type="protein sequence ID" value="KAK3047946.1"/>
    <property type="molecule type" value="Genomic_DNA"/>
</dbReference>
<feature type="compositionally biased region" description="Basic and acidic residues" evidence="1">
    <location>
        <begin position="136"/>
        <end position="153"/>
    </location>
</feature>
<evidence type="ECO:0000256" key="1">
    <source>
        <dbReference type="SAM" id="MobiDB-lite"/>
    </source>
</evidence>
<protein>
    <recommendedName>
        <fullName evidence="2">DUF4604 domain-containing protein</fullName>
    </recommendedName>
</protein>
<name>A0AAJ0DDC2_9PEZI</name>
<feature type="compositionally biased region" description="Acidic residues" evidence="1">
    <location>
        <begin position="50"/>
        <end position="63"/>
    </location>
</feature>
<gene>
    <name evidence="3" type="ORF">LTR09_010620</name>
</gene>
<feature type="region of interest" description="Disordered" evidence="1">
    <location>
        <begin position="1"/>
        <end position="177"/>
    </location>
</feature>
<evidence type="ECO:0000313" key="3">
    <source>
        <dbReference type="EMBL" id="KAK3047946.1"/>
    </source>
</evidence>
<reference evidence="3" key="1">
    <citation type="submission" date="2023-04" db="EMBL/GenBank/DDBJ databases">
        <title>Black Yeasts Isolated from many extreme environments.</title>
        <authorList>
            <person name="Coleine C."/>
            <person name="Stajich J.E."/>
            <person name="Selbmann L."/>
        </authorList>
    </citation>
    <scope>NUCLEOTIDE SEQUENCE</scope>
    <source>
        <strain evidence="3">CCFEE 5312</strain>
    </source>
</reference>
<sequence length="177" mass="19384">MPLDKIKSKDLSYESTLPPFLQRLHDQKAGRADEDRHERPIARPKRDTAHDDEDDPTVVDESGETVTMAELKKMEAKDDEAEADDHVTGSIKDDSEALMSGGIQSEKGARADSKLTAGTATKKRKAAKVVGEDSEGESKEDAAKPNDQDDSAPKKVVKKAKKKSKPVKLAFNDEDEP</sequence>